<evidence type="ECO:0000256" key="2">
    <source>
        <dbReference type="ARBA" id="ARBA00022771"/>
    </source>
</evidence>
<dbReference type="SMART" id="SM00396">
    <property type="entry name" value="ZnF_UBR1"/>
    <property type="match status" value="1"/>
</dbReference>
<dbReference type="EMBL" id="JAMYWD010000011">
    <property type="protein sequence ID" value="KAJ4956567.1"/>
    <property type="molecule type" value="Genomic_DNA"/>
</dbReference>
<comment type="caution">
    <text evidence="7">The sequence shown here is derived from an EMBL/GenBank/DDBJ whole genome shotgun (WGS) entry which is preliminary data.</text>
</comment>
<feature type="region of interest" description="Disordered" evidence="5">
    <location>
        <begin position="519"/>
        <end position="545"/>
    </location>
</feature>
<gene>
    <name evidence="7" type="ORF">NE237_013350</name>
</gene>
<dbReference type="SMART" id="SM00249">
    <property type="entry name" value="PHD"/>
    <property type="match status" value="1"/>
</dbReference>
<keyword evidence="1" id="KW-0479">Metal-binding</keyword>
<keyword evidence="8" id="KW-1185">Reference proteome</keyword>
<keyword evidence="3" id="KW-0862">Zinc</keyword>
<evidence type="ECO:0000313" key="8">
    <source>
        <dbReference type="Proteomes" id="UP001141806"/>
    </source>
</evidence>
<accession>A0A9Q0JYW9</accession>
<dbReference type="OrthoDB" id="10262564at2759"/>
<dbReference type="Proteomes" id="UP001141806">
    <property type="component" value="Unassembled WGS sequence"/>
</dbReference>
<feature type="zinc finger region" description="UBR-type" evidence="4">
    <location>
        <begin position="105"/>
        <end position="175"/>
    </location>
</feature>
<dbReference type="InterPro" id="IPR040204">
    <property type="entry name" value="UBR7"/>
</dbReference>
<dbReference type="Pfam" id="PF02207">
    <property type="entry name" value="zf-UBR"/>
    <property type="match status" value="1"/>
</dbReference>
<dbReference type="InterPro" id="IPR013083">
    <property type="entry name" value="Znf_RING/FYVE/PHD"/>
</dbReference>
<dbReference type="InterPro" id="IPR001965">
    <property type="entry name" value="Znf_PHD"/>
</dbReference>
<evidence type="ECO:0000256" key="5">
    <source>
        <dbReference type="SAM" id="MobiDB-lite"/>
    </source>
</evidence>
<proteinExistence type="predicted"/>
<feature type="domain" description="UBR-type" evidence="6">
    <location>
        <begin position="105"/>
        <end position="175"/>
    </location>
</feature>
<dbReference type="CDD" id="cd15542">
    <property type="entry name" value="PHD_UBR7"/>
    <property type="match status" value="1"/>
</dbReference>
<dbReference type="PANTHER" id="PTHR13513">
    <property type="entry name" value="E3 UBIQUITIN-PROTEIN LIGASE UBR7"/>
    <property type="match status" value="1"/>
</dbReference>
<dbReference type="PROSITE" id="PS51157">
    <property type="entry name" value="ZF_UBR"/>
    <property type="match status" value="1"/>
</dbReference>
<dbReference type="CDD" id="cd19677">
    <property type="entry name" value="UBR-box_UBR7"/>
    <property type="match status" value="1"/>
</dbReference>
<evidence type="ECO:0000256" key="1">
    <source>
        <dbReference type="ARBA" id="ARBA00022723"/>
    </source>
</evidence>
<dbReference type="InterPro" id="IPR047506">
    <property type="entry name" value="UBR7-like_UBR-box"/>
</dbReference>
<evidence type="ECO:0000313" key="7">
    <source>
        <dbReference type="EMBL" id="KAJ4956567.1"/>
    </source>
</evidence>
<sequence>MWIGTHQLYLRKREESDSQSDEKARDTLTLSSLVRRSSFLFSPLNLELEDLGFRLIQGHPPQLRLKMDDVFEEESEQTVTIHEYLEDVEERELEADLVLGGDEGKECTYEKGYMKRQAIFSCLTCTPDGNAGICTACSLSCHDGHEVLELWTKRNFKCDCGNSKFGAFFCKLFANKDPENTGNSYNNNFKGSYCTCGRPYPDPDTEEQVEMIQCCICEDWFHEDHLGLKSPDEIPRDDKDEPLYEDFICQACVVICSFLTLYPQAIWAPSRQSDARPSTGKEVTLLADAPSACSSSVKLDSGVCSSELSKSDPSLVNIDIEKTPGEKGGSLKELSEKNMDLEGNASVDALSICSSGKLESGSSSHSLGKDSSLPHHEFENEASKEGVSLAETPMKTMGLEQGSQNPDVSSKCVLGVDLQVTPLVLEKEKPFFLSKNWRDLLCRCDTCIKFYTHKGVGFLIDTGDSIIEYEKVAKLKREEKLQQQEGVELNFLNGMGHVAKIEMLNGIADMQNELRSFLESSDPSKPITSADVHQSGYVDHPDAEDPRNNQLVKGIMESGTNRFALFVPPPCEELQWTSSPSSELHHVDVGSPTHPPWIVLYVWERNWSPDSRFGWGEPEHGIGHLCITIVPTV</sequence>
<evidence type="ECO:0000256" key="3">
    <source>
        <dbReference type="ARBA" id="ARBA00022833"/>
    </source>
</evidence>
<dbReference type="SUPFAM" id="SSF57903">
    <property type="entry name" value="FYVE/PHD zinc finger"/>
    <property type="match status" value="1"/>
</dbReference>
<dbReference type="InterPro" id="IPR003126">
    <property type="entry name" value="Znf_UBR"/>
</dbReference>
<evidence type="ECO:0000256" key="4">
    <source>
        <dbReference type="PROSITE-ProRule" id="PRU00508"/>
    </source>
</evidence>
<dbReference type="AlphaFoldDB" id="A0A9Q0JYW9"/>
<name>A0A9Q0JYW9_9MAGN</name>
<reference evidence="7" key="1">
    <citation type="journal article" date="2023" name="Plant J.">
        <title>The genome of the king protea, Protea cynaroides.</title>
        <authorList>
            <person name="Chang J."/>
            <person name="Duong T.A."/>
            <person name="Schoeman C."/>
            <person name="Ma X."/>
            <person name="Roodt D."/>
            <person name="Barker N."/>
            <person name="Li Z."/>
            <person name="Van de Peer Y."/>
            <person name="Mizrachi E."/>
        </authorList>
    </citation>
    <scope>NUCLEOTIDE SEQUENCE</scope>
    <source>
        <tissue evidence="7">Young leaves</tissue>
    </source>
</reference>
<keyword evidence="2" id="KW-0863">Zinc-finger</keyword>
<evidence type="ECO:0000259" key="6">
    <source>
        <dbReference type="PROSITE" id="PS51157"/>
    </source>
</evidence>
<protein>
    <recommendedName>
        <fullName evidence="6">UBR-type domain-containing protein</fullName>
    </recommendedName>
</protein>
<dbReference type="GO" id="GO:0005737">
    <property type="term" value="C:cytoplasm"/>
    <property type="evidence" value="ECO:0007669"/>
    <property type="project" value="TreeGrafter"/>
</dbReference>
<dbReference type="PANTHER" id="PTHR13513:SF9">
    <property type="entry name" value="E3 UBIQUITIN-PROTEIN LIGASE UBR7-RELATED"/>
    <property type="match status" value="1"/>
</dbReference>
<dbReference type="GO" id="GO:0008270">
    <property type="term" value="F:zinc ion binding"/>
    <property type="evidence" value="ECO:0007669"/>
    <property type="project" value="UniProtKB-KW"/>
</dbReference>
<dbReference type="Gene3D" id="3.30.40.10">
    <property type="entry name" value="Zinc/RING finger domain, C3HC4 (zinc finger)"/>
    <property type="match status" value="1"/>
</dbReference>
<organism evidence="7 8">
    <name type="scientific">Protea cynaroides</name>
    <dbReference type="NCBI Taxonomy" id="273540"/>
    <lineage>
        <taxon>Eukaryota</taxon>
        <taxon>Viridiplantae</taxon>
        <taxon>Streptophyta</taxon>
        <taxon>Embryophyta</taxon>
        <taxon>Tracheophyta</taxon>
        <taxon>Spermatophyta</taxon>
        <taxon>Magnoliopsida</taxon>
        <taxon>Proteales</taxon>
        <taxon>Proteaceae</taxon>
        <taxon>Protea</taxon>
    </lineage>
</organism>
<dbReference type="InterPro" id="IPR011011">
    <property type="entry name" value="Znf_FYVE_PHD"/>
</dbReference>
<dbReference type="GO" id="GO:0061630">
    <property type="term" value="F:ubiquitin protein ligase activity"/>
    <property type="evidence" value="ECO:0007669"/>
    <property type="project" value="InterPro"/>
</dbReference>